<dbReference type="OrthoDB" id="9815246at2"/>
<sequence length="290" mass="33325">MYQEKSTLQKERMKIKMKNKIHKKHTHGIIFMDMYAQKSNMRDVNSQLKLVSSMLLLIYCVSVDITLIHVIIGISMVFLTVGLAKIPRGYYFNLIKLPIAFILISCITIIIDFSKTPLGIYNFKIGTVFLCVTKTGLLESLKLFFKAYGAVTCLYFLSLTTPMQDIIESLKKIHLPTVVIELMYLIYRYIFLLQDVQNAMTTSAMCRLGYDGGKNAWYTFTHISGNVLVNSFKRSRDSFNAMEARCYEGDLCFLSEEHKVKNKHLLFVLVYAICIILCTIFLSKKGIDLF</sequence>
<feature type="transmembrane region" description="Helical" evidence="6">
    <location>
        <begin position="90"/>
        <end position="111"/>
    </location>
</feature>
<keyword evidence="5 6" id="KW-0472">Membrane</keyword>
<feature type="transmembrane region" description="Helical" evidence="6">
    <location>
        <begin position="143"/>
        <end position="161"/>
    </location>
</feature>
<evidence type="ECO:0000256" key="3">
    <source>
        <dbReference type="ARBA" id="ARBA00022692"/>
    </source>
</evidence>
<dbReference type="AlphaFoldDB" id="A0A1M6QEA4"/>
<protein>
    <submittedName>
        <fullName evidence="7">Cobalt/nickel transport system permease protein</fullName>
    </submittedName>
</protein>
<dbReference type="CDD" id="cd16914">
    <property type="entry name" value="EcfT"/>
    <property type="match status" value="1"/>
</dbReference>
<dbReference type="NCBIfam" id="TIGR02454">
    <property type="entry name" value="ECF_T_CbiQ"/>
    <property type="match status" value="1"/>
</dbReference>
<dbReference type="STRING" id="1121331.SAMN02745248_01986"/>
<evidence type="ECO:0000256" key="2">
    <source>
        <dbReference type="ARBA" id="ARBA00022475"/>
    </source>
</evidence>
<evidence type="ECO:0000313" key="8">
    <source>
        <dbReference type="Proteomes" id="UP000183952"/>
    </source>
</evidence>
<evidence type="ECO:0000313" key="7">
    <source>
        <dbReference type="EMBL" id="SHK18407.1"/>
    </source>
</evidence>
<organism evidence="7 8">
    <name type="scientific">Hathewaya proteolytica DSM 3090</name>
    <dbReference type="NCBI Taxonomy" id="1121331"/>
    <lineage>
        <taxon>Bacteria</taxon>
        <taxon>Bacillati</taxon>
        <taxon>Bacillota</taxon>
        <taxon>Clostridia</taxon>
        <taxon>Eubacteriales</taxon>
        <taxon>Clostridiaceae</taxon>
        <taxon>Hathewaya</taxon>
    </lineage>
</organism>
<reference evidence="7 8" key="1">
    <citation type="submission" date="2016-11" db="EMBL/GenBank/DDBJ databases">
        <authorList>
            <person name="Jaros S."/>
            <person name="Januszkiewicz K."/>
            <person name="Wedrychowicz H."/>
        </authorList>
    </citation>
    <scope>NUCLEOTIDE SEQUENCE [LARGE SCALE GENOMIC DNA]</scope>
    <source>
        <strain evidence="7 8">DSM 3090</strain>
    </source>
</reference>
<dbReference type="PANTHER" id="PTHR43723">
    <property type="entry name" value="COBALT TRANSPORT PROTEIN CBIQ"/>
    <property type="match status" value="1"/>
</dbReference>
<feature type="transmembrane region" description="Helical" evidence="6">
    <location>
        <begin position="264"/>
        <end position="282"/>
    </location>
</feature>
<keyword evidence="8" id="KW-1185">Reference proteome</keyword>
<comment type="subcellular location">
    <subcellularLocation>
        <location evidence="1">Cell membrane</location>
        <topology evidence="1">Multi-pass membrane protein</topology>
    </subcellularLocation>
</comment>
<dbReference type="GO" id="GO:0006824">
    <property type="term" value="P:cobalt ion transport"/>
    <property type="evidence" value="ECO:0007669"/>
    <property type="project" value="InterPro"/>
</dbReference>
<evidence type="ECO:0000256" key="1">
    <source>
        <dbReference type="ARBA" id="ARBA00004651"/>
    </source>
</evidence>
<evidence type="ECO:0000256" key="6">
    <source>
        <dbReference type="SAM" id="Phobius"/>
    </source>
</evidence>
<evidence type="ECO:0000256" key="4">
    <source>
        <dbReference type="ARBA" id="ARBA00022989"/>
    </source>
</evidence>
<gene>
    <name evidence="7" type="ORF">SAMN02745248_01986</name>
</gene>
<dbReference type="EMBL" id="FRAD01000016">
    <property type="protein sequence ID" value="SHK18407.1"/>
    <property type="molecule type" value="Genomic_DNA"/>
</dbReference>
<keyword evidence="4 6" id="KW-1133">Transmembrane helix</keyword>
<feature type="transmembrane region" description="Helical" evidence="6">
    <location>
        <begin position="56"/>
        <end position="84"/>
    </location>
</feature>
<keyword evidence="3 6" id="KW-0812">Transmembrane</keyword>
<dbReference type="Proteomes" id="UP000183952">
    <property type="component" value="Unassembled WGS sequence"/>
</dbReference>
<accession>A0A1M6QEA4</accession>
<dbReference type="Pfam" id="PF02361">
    <property type="entry name" value="CbiQ"/>
    <property type="match status" value="1"/>
</dbReference>
<dbReference type="InterPro" id="IPR003339">
    <property type="entry name" value="ABC/ECF_trnsptr_transmembrane"/>
</dbReference>
<name>A0A1M6QEA4_9CLOT</name>
<dbReference type="InterPro" id="IPR052770">
    <property type="entry name" value="Cobalt_transport_CbiQ"/>
</dbReference>
<dbReference type="GO" id="GO:0043190">
    <property type="term" value="C:ATP-binding cassette (ABC) transporter complex"/>
    <property type="evidence" value="ECO:0007669"/>
    <property type="project" value="InterPro"/>
</dbReference>
<dbReference type="InterPro" id="IPR012809">
    <property type="entry name" value="ECF_CbiQ"/>
</dbReference>
<evidence type="ECO:0000256" key="5">
    <source>
        <dbReference type="ARBA" id="ARBA00023136"/>
    </source>
</evidence>
<feature type="transmembrane region" description="Helical" evidence="6">
    <location>
        <begin position="173"/>
        <end position="191"/>
    </location>
</feature>
<proteinExistence type="predicted"/>
<dbReference type="PANTHER" id="PTHR43723:SF1">
    <property type="entry name" value="COBALT TRANSPORT PROTEIN CBIQ"/>
    <property type="match status" value="1"/>
</dbReference>
<keyword evidence="2" id="KW-1003">Cell membrane</keyword>